<keyword evidence="1" id="KW-0812">Transmembrane</keyword>
<comment type="caution">
    <text evidence="2">The sequence shown here is derived from an EMBL/GenBank/DDBJ whole genome shotgun (WGS) entry which is preliminary data.</text>
</comment>
<sequence length="171" mass="19317">MQSVLFNLFLMFLIFLISIHQLFYLKLFKLFNLFTLKLPLCEKPNLSSQIKAFLTQSQRALNPSTQRDFFNLSWSNRCDAKPGLTPRNQPSVDSLEFLFLNLIITVSPFKYLNCLPSPASSGSRGPIPGHFEASQSLGEALTNPSLNTPVLVRTEFGLPNPELIYFNTVTI</sequence>
<gene>
    <name evidence="2" type="ORF">AMECASPLE_038089</name>
</gene>
<dbReference type="Proteomes" id="UP001469553">
    <property type="component" value="Unassembled WGS sequence"/>
</dbReference>
<keyword evidence="1" id="KW-0472">Membrane</keyword>
<accession>A0ABV1AFZ5</accession>
<evidence type="ECO:0000313" key="2">
    <source>
        <dbReference type="EMBL" id="MEQ2316982.1"/>
    </source>
</evidence>
<dbReference type="EMBL" id="JAHRIP010091439">
    <property type="protein sequence ID" value="MEQ2316982.1"/>
    <property type="molecule type" value="Genomic_DNA"/>
</dbReference>
<keyword evidence="1" id="KW-1133">Transmembrane helix</keyword>
<evidence type="ECO:0000256" key="1">
    <source>
        <dbReference type="SAM" id="Phobius"/>
    </source>
</evidence>
<reference evidence="2 3" key="1">
    <citation type="submission" date="2021-06" db="EMBL/GenBank/DDBJ databases">
        <authorList>
            <person name="Palmer J.M."/>
        </authorList>
    </citation>
    <scope>NUCLEOTIDE SEQUENCE [LARGE SCALE GENOMIC DNA]</scope>
    <source>
        <strain evidence="2 3">AS_MEX2019</strain>
        <tissue evidence="2">Muscle</tissue>
    </source>
</reference>
<name>A0ABV1AFZ5_9TELE</name>
<organism evidence="2 3">
    <name type="scientific">Ameca splendens</name>
    <dbReference type="NCBI Taxonomy" id="208324"/>
    <lineage>
        <taxon>Eukaryota</taxon>
        <taxon>Metazoa</taxon>
        <taxon>Chordata</taxon>
        <taxon>Craniata</taxon>
        <taxon>Vertebrata</taxon>
        <taxon>Euteleostomi</taxon>
        <taxon>Actinopterygii</taxon>
        <taxon>Neopterygii</taxon>
        <taxon>Teleostei</taxon>
        <taxon>Neoteleostei</taxon>
        <taxon>Acanthomorphata</taxon>
        <taxon>Ovalentaria</taxon>
        <taxon>Atherinomorphae</taxon>
        <taxon>Cyprinodontiformes</taxon>
        <taxon>Goodeidae</taxon>
        <taxon>Ameca</taxon>
    </lineage>
</organism>
<feature type="transmembrane region" description="Helical" evidence="1">
    <location>
        <begin position="6"/>
        <end position="25"/>
    </location>
</feature>
<keyword evidence="3" id="KW-1185">Reference proteome</keyword>
<evidence type="ECO:0000313" key="3">
    <source>
        <dbReference type="Proteomes" id="UP001469553"/>
    </source>
</evidence>
<protein>
    <submittedName>
        <fullName evidence="2">Uncharacterized protein</fullName>
    </submittedName>
</protein>
<proteinExistence type="predicted"/>